<keyword evidence="5 8" id="KW-0812">Transmembrane</keyword>
<dbReference type="InterPro" id="IPR035906">
    <property type="entry name" value="MetI-like_sf"/>
</dbReference>
<proteinExistence type="inferred from homology"/>
<reference evidence="10 11" key="1">
    <citation type="submission" date="2014-03" db="EMBL/GenBank/DDBJ databases">
        <title>Genome of Paenirhodobacter enshiensis DW2-9.</title>
        <authorList>
            <person name="Wang D."/>
            <person name="Wang G."/>
        </authorList>
    </citation>
    <scope>NUCLEOTIDE SEQUENCE [LARGE SCALE GENOMIC DNA]</scope>
    <source>
        <strain evidence="10 11">DW2-9</strain>
    </source>
</reference>
<feature type="domain" description="ABC transmembrane type-1" evidence="9">
    <location>
        <begin position="74"/>
        <end position="277"/>
    </location>
</feature>
<gene>
    <name evidence="10" type="ORF">CG50_15835</name>
</gene>
<evidence type="ECO:0000256" key="7">
    <source>
        <dbReference type="ARBA" id="ARBA00023136"/>
    </source>
</evidence>
<dbReference type="Gene3D" id="1.10.3720.10">
    <property type="entry name" value="MetI-like"/>
    <property type="match status" value="1"/>
</dbReference>
<keyword evidence="3 8" id="KW-0813">Transport</keyword>
<sequence>MRRGFRFWGLVPAWVLMAVTLLAPLVIVALVSVAKRGAYGGFEWDFTLAPYRDILFTAGWSDELEFDPKYVLIIGRTVLLALITTAICMALALPVAYVIATRGPRAKALLIYLVTLPFWVSMIVRVYAWLIILGNDGFGGRLWQFLGGEGSLLFTPTAMLIGMVYSYIPLMVLPVFAAIEKLDPALLEAGADLYASRWTTARRVIVPLAWPGLAAGAILVFVPALGTVLEPMLLGGGKQITMGTLIQTQFGSARNWPFGAAIALVLMALVMGVLIVNALRAGHKREAEA</sequence>
<dbReference type="CDD" id="cd06261">
    <property type="entry name" value="TM_PBP2"/>
    <property type="match status" value="1"/>
</dbReference>
<feature type="transmembrane region" description="Helical" evidence="8">
    <location>
        <begin position="258"/>
        <end position="279"/>
    </location>
</feature>
<evidence type="ECO:0000256" key="8">
    <source>
        <dbReference type="RuleBase" id="RU363032"/>
    </source>
</evidence>
<comment type="similarity">
    <text evidence="2">Belongs to the binding-protein-dependent transport system permease family. CysTW subfamily.</text>
</comment>
<evidence type="ECO:0000256" key="3">
    <source>
        <dbReference type="ARBA" id="ARBA00022448"/>
    </source>
</evidence>
<dbReference type="SUPFAM" id="SSF161098">
    <property type="entry name" value="MetI-like"/>
    <property type="match status" value="1"/>
</dbReference>
<feature type="transmembrane region" description="Helical" evidence="8">
    <location>
        <begin position="109"/>
        <end position="132"/>
    </location>
</feature>
<keyword evidence="6 8" id="KW-1133">Transmembrane helix</keyword>
<organism evidence="10 11">
    <name type="scientific">Paenirhodobacter enshiensis</name>
    <dbReference type="NCBI Taxonomy" id="1105367"/>
    <lineage>
        <taxon>Bacteria</taxon>
        <taxon>Pseudomonadati</taxon>
        <taxon>Pseudomonadota</taxon>
        <taxon>Alphaproteobacteria</taxon>
        <taxon>Rhodobacterales</taxon>
        <taxon>Rhodobacter group</taxon>
        <taxon>Paenirhodobacter</taxon>
    </lineage>
</organism>
<evidence type="ECO:0000256" key="2">
    <source>
        <dbReference type="ARBA" id="ARBA00007069"/>
    </source>
</evidence>
<dbReference type="EMBL" id="JFZB01000009">
    <property type="protein sequence ID" value="KFI27481.1"/>
    <property type="molecule type" value="Genomic_DNA"/>
</dbReference>
<feature type="transmembrane region" description="Helical" evidence="8">
    <location>
        <begin position="7"/>
        <end position="34"/>
    </location>
</feature>
<keyword evidence="7 8" id="KW-0472">Membrane</keyword>
<comment type="subcellular location">
    <subcellularLocation>
        <location evidence="1 8">Cell membrane</location>
        <topology evidence="1 8">Multi-pass membrane protein</topology>
    </subcellularLocation>
</comment>
<evidence type="ECO:0000313" key="10">
    <source>
        <dbReference type="EMBL" id="KFI27481.1"/>
    </source>
</evidence>
<keyword evidence="4" id="KW-1003">Cell membrane</keyword>
<evidence type="ECO:0000256" key="1">
    <source>
        <dbReference type="ARBA" id="ARBA00004651"/>
    </source>
</evidence>
<evidence type="ECO:0000259" key="9">
    <source>
        <dbReference type="PROSITE" id="PS50928"/>
    </source>
</evidence>
<dbReference type="AlphaFoldDB" id="A0A086XZN1"/>
<accession>A0A086XZN1</accession>
<name>A0A086XZN1_9RHOB</name>
<feature type="transmembrane region" description="Helical" evidence="8">
    <location>
        <begin position="204"/>
        <end position="225"/>
    </location>
</feature>
<dbReference type="InterPro" id="IPR000515">
    <property type="entry name" value="MetI-like"/>
</dbReference>
<dbReference type="Pfam" id="PF00528">
    <property type="entry name" value="BPD_transp_1"/>
    <property type="match status" value="1"/>
</dbReference>
<dbReference type="GO" id="GO:0055085">
    <property type="term" value="P:transmembrane transport"/>
    <property type="evidence" value="ECO:0007669"/>
    <property type="project" value="InterPro"/>
</dbReference>
<evidence type="ECO:0000313" key="11">
    <source>
        <dbReference type="Proteomes" id="UP000028824"/>
    </source>
</evidence>
<feature type="transmembrane region" description="Helical" evidence="8">
    <location>
        <begin position="152"/>
        <end position="179"/>
    </location>
</feature>
<dbReference type="Proteomes" id="UP000028824">
    <property type="component" value="Unassembled WGS sequence"/>
</dbReference>
<feature type="transmembrane region" description="Helical" evidence="8">
    <location>
        <begin position="70"/>
        <end position="97"/>
    </location>
</feature>
<protein>
    <submittedName>
        <fullName evidence="10">ABC transporter permease</fullName>
    </submittedName>
</protein>
<dbReference type="PANTHER" id="PTHR42929">
    <property type="entry name" value="INNER MEMBRANE ABC TRANSPORTER PERMEASE PROTEIN YDCU-RELATED-RELATED"/>
    <property type="match status" value="1"/>
</dbReference>
<dbReference type="PANTHER" id="PTHR42929:SF1">
    <property type="entry name" value="INNER MEMBRANE ABC TRANSPORTER PERMEASE PROTEIN YDCU-RELATED"/>
    <property type="match status" value="1"/>
</dbReference>
<dbReference type="GO" id="GO:0005886">
    <property type="term" value="C:plasma membrane"/>
    <property type="evidence" value="ECO:0007669"/>
    <property type="project" value="UniProtKB-SubCell"/>
</dbReference>
<evidence type="ECO:0000256" key="5">
    <source>
        <dbReference type="ARBA" id="ARBA00022692"/>
    </source>
</evidence>
<evidence type="ECO:0000256" key="6">
    <source>
        <dbReference type="ARBA" id="ARBA00022989"/>
    </source>
</evidence>
<dbReference type="PROSITE" id="PS50928">
    <property type="entry name" value="ABC_TM1"/>
    <property type="match status" value="1"/>
</dbReference>
<dbReference type="eggNOG" id="COG1176">
    <property type="taxonomic scope" value="Bacteria"/>
</dbReference>
<dbReference type="STRING" id="1105367.CG50_15835"/>
<keyword evidence="11" id="KW-1185">Reference proteome</keyword>
<evidence type="ECO:0000256" key="4">
    <source>
        <dbReference type="ARBA" id="ARBA00022475"/>
    </source>
</evidence>
<comment type="caution">
    <text evidence="10">The sequence shown here is derived from an EMBL/GenBank/DDBJ whole genome shotgun (WGS) entry which is preliminary data.</text>
</comment>
<dbReference type="OrthoDB" id="9807047at2"/>
<dbReference type="RefSeq" id="WP_036636476.1">
    <property type="nucleotide sequence ID" value="NZ_JAYRGJ010000012.1"/>
</dbReference>